<dbReference type="OrthoDB" id="27603at2759"/>
<evidence type="ECO:0000256" key="8">
    <source>
        <dbReference type="ARBA" id="ARBA00023017"/>
    </source>
</evidence>
<organism evidence="13 14">
    <name type="scientific">Blomia tropicalis</name>
    <name type="common">Mite</name>
    <dbReference type="NCBI Taxonomy" id="40697"/>
    <lineage>
        <taxon>Eukaryota</taxon>
        <taxon>Metazoa</taxon>
        <taxon>Ecdysozoa</taxon>
        <taxon>Arthropoda</taxon>
        <taxon>Chelicerata</taxon>
        <taxon>Arachnida</taxon>
        <taxon>Acari</taxon>
        <taxon>Acariformes</taxon>
        <taxon>Sarcoptiformes</taxon>
        <taxon>Astigmata</taxon>
        <taxon>Glycyphagoidea</taxon>
        <taxon>Echimyopodidae</taxon>
        <taxon>Blomia</taxon>
    </lineage>
</organism>
<dbReference type="EMBL" id="JAPWDV010000002">
    <property type="protein sequence ID" value="KAJ6220783.1"/>
    <property type="molecule type" value="Genomic_DNA"/>
</dbReference>
<evidence type="ECO:0000256" key="11">
    <source>
        <dbReference type="RuleBase" id="RU366047"/>
    </source>
</evidence>
<sequence>MAPNRSSAHNSLNPAESNVDPEREIWSSILQQVQKTATNKLPSNKSILVLGDNDSGKTSLIAKMQGMDATCKGSGLEYQYLMVRDEYRDEQTQCGVWILDGNYTWKSNLLKFALNADNFADTTILLVCSMSKPWDIINSLHHWVEVLESHIKSLNLDPKKLEHFREQNRRRFQDYISPGDEIEGLSAGHRNRTYSYNSGGGDSPTENERDPLPDNVLCNNLGLDIVVAVTKADYMSTLEKEYDYKEEHFDYIQQAVRKFCLEYGATLMYVSAKINKNCDLLYKYLVHRIYGLKFKTPALVVEKDAAFIPSGWDNEKKIAILYENIQSFSPDDNYNDIITVPMNANLTQKEQEIVAEDDQIFLIKLRSQLNQQVSVSSGSTPIRSTNTTPTVVKPRQSTTGSIGGSNQSTPLSGTNTPGGEGVLQSFFNSLLSRKSTSGAQSSPGMVGGSPSIGNSPRTPVSSNTSAAAAASASAAAESLRSRDVHAELDRIIEGNKQQSQLSDVGE</sequence>
<evidence type="ECO:0000313" key="13">
    <source>
        <dbReference type="EMBL" id="KAJ6220783.1"/>
    </source>
</evidence>
<keyword evidence="3 11" id="KW-0813">Transport</keyword>
<dbReference type="Gene3D" id="3.40.50.300">
    <property type="entry name" value="P-loop containing nucleotide triphosphate hydrolases"/>
    <property type="match status" value="1"/>
</dbReference>
<keyword evidence="9 11" id="KW-0505">Motor protein</keyword>
<dbReference type="GO" id="GO:0045504">
    <property type="term" value="F:dynein heavy chain binding"/>
    <property type="evidence" value="ECO:0007669"/>
    <property type="project" value="TreeGrafter"/>
</dbReference>
<protein>
    <recommendedName>
        <fullName evidence="11">Dynein light intermediate chain</fullName>
    </recommendedName>
</protein>
<dbReference type="GO" id="GO:0005524">
    <property type="term" value="F:ATP binding"/>
    <property type="evidence" value="ECO:0007669"/>
    <property type="project" value="UniProtKB-KW"/>
</dbReference>
<keyword evidence="14" id="KW-1185">Reference proteome</keyword>
<evidence type="ECO:0000256" key="3">
    <source>
        <dbReference type="ARBA" id="ARBA00022448"/>
    </source>
</evidence>
<comment type="similarity">
    <text evidence="2 11">Belongs to the dynein light intermediate chain family.</text>
</comment>
<keyword evidence="5 11" id="KW-0493">Microtubule</keyword>
<evidence type="ECO:0000256" key="10">
    <source>
        <dbReference type="ARBA" id="ARBA00023212"/>
    </source>
</evidence>
<gene>
    <name evidence="13" type="ORF">RDWZM_006595</name>
</gene>
<accession>A0A9Q0M8S5</accession>
<feature type="compositionally biased region" description="Polar residues" evidence="12">
    <location>
        <begin position="451"/>
        <end position="464"/>
    </location>
</feature>
<dbReference type="AlphaFoldDB" id="A0A9Q0M8S5"/>
<evidence type="ECO:0000256" key="7">
    <source>
        <dbReference type="ARBA" id="ARBA00022840"/>
    </source>
</evidence>
<dbReference type="GO" id="GO:0005868">
    <property type="term" value="C:cytoplasmic dynein complex"/>
    <property type="evidence" value="ECO:0007669"/>
    <property type="project" value="UniProtKB-UniRule"/>
</dbReference>
<reference evidence="13" key="1">
    <citation type="submission" date="2022-12" db="EMBL/GenBank/DDBJ databases">
        <title>Genome assemblies of Blomia tropicalis.</title>
        <authorList>
            <person name="Cui Y."/>
        </authorList>
    </citation>
    <scope>NUCLEOTIDE SEQUENCE</scope>
    <source>
        <tissue evidence="13">Adult mites</tissue>
    </source>
</reference>
<evidence type="ECO:0000256" key="12">
    <source>
        <dbReference type="SAM" id="MobiDB-lite"/>
    </source>
</evidence>
<dbReference type="PANTHER" id="PTHR12688:SF0">
    <property type="entry name" value="DYNEIN LIGHT INTERMEDIATE CHAIN"/>
    <property type="match status" value="1"/>
</dbReference>
<dbReference type="InterPro" id="IPR008467">
    <property type="entry name" value="Dynein1_light_intermed_chain"/>
</dbReference>
<keyword evidence="4 11" id="KW-0963">Cytoplasm</keyword>
<dbReference type="GO" id="GO:0000226">
    <property type="term" value="P:microtubule cytoskeleton organization"/>
    <property type="evidence" value="ECO:0007669"/>
    <property type="project" value="TreeGrafter"/>
</dbReference>
<evidence type="ECO:0000256" key="2">
    <source>
        <dbReference type="ARBA" id="ARBA00006831"/>
    </source>
</evidence>
<keyword evidence="10 11" id="KW-0206">Cytoskeleton</keyword>
<name>A0A9Q0M8S5_BLOTA</name>
<dbReference type="GO" id="GO:0005813">
    <property type="term" value="C:centrosome"/>
    <property type="evidence" value="ECO:0007669"/>
    <property type="project" value="TreeGrafter"/>
</dbReference>
<keyword evidence="7 11" id="KW-0067">ATP-binding</keyword>
<comment type="function">
    <text evidence="11">Acts as one of several non-catalytic accessory components of the cytoplasmic dynein 1 complex that are thought to be involved in linking dynein to cargos and to adapter proteins that regulate dynein function. Cytoplasmic dynein 1 acts as a motor for the intracellular retrograde motility of vesicles and organelles along microtubules. May play a role in binding dynein to membranous organelles or chromosomes.</text>
</comment>
<dbReference type="SUPFAM" id="SSF52540">
    <property type="entry name" value="P-loop containing nucleoside triphosphate hydrolases"/>
    <property type="match status" value="1"/>
</dbReference>
<dbReference type="PANTHER" id="PTHR12688">
    <property type="entry name" value="DYNEIN LIGHT INTERMEDIATE CHAIN"/>
    <property type="match status" value="1"/>
</dbReference>
<dbReference type="OMA" id="FKHNVID"/>
<feature type="region of interest" description="Disordered" evidence="12">
    <location>
        <begin position="182"/>
        <end position="210"/>
    </location>
</feature>
<comment type="caution">
    <text evidence="13">The sequence shown here is derived from an EMBL/GenBank/DDBJ whole genome shotgun (WGS) entry which is preliminary data.</text>
</comment>
<evidence type="ECO:0000256" key="1">
    <source>
        <dbReference type="ARBA" id="ARBA00004245"/>
    </source>
</evidence>
<dbReference type="Pfam" id="PF05783">
    <property type="entry name" value="DLIC"/>
    <property type="match status" value="1"/>
</dbReference>
<evidence type="ECO:0000256" key="4">
    <source>
        <dbReference type="ARBA" id="ARBA00022490"/>
    </source>
</evidence>
<evidence type="ECO:0000256" key="5">
    <source>
        <dbReference type="ARBA" id="ARBA00022701"/>
    </source>
</evidence>
<comment type="subcellular location">
    <subcellularLocation>
        <location evidence="1 11">Cytoplasm</location>
        <location evidence="1 11">Cytoskeleton</location>
    </subcellularLocation>
</comment>
<dbReference type="Proteomes" id="UP001142055">
    <property type="component" value="Chromosome 2"/>
</dbReference>
<dbReference type="InterPro" id="IPR022780">
    <property type="entry name" value="Dynein_light_int_chain"/>
</dbReference>
<dbReference type="InterPro" id="IPR027417">
    <property type="entry name" value="P-loop_NTPase"/>
</dbReference>
<feature type="region of interest" description="Disordered" evidence="12">
    <location>
        <begin position="374"/>
        <end position="470"/>
    </location>
</feature>
<evidence type="ECO:0000256" key="6">
    <source>
        <dbReference type="ARBA" id="ARBA00022741"/>
    </source>
</evidence>
<dbReference type="GO" id="GO:0007018">
    <property type="term" value="P:microtubule-based movement"/>
    <property type="evidence" value="ECO:0007669"/>
    <property type="project" value="InterPro"/>
</dbReference>
<dbReference type="GO" id="GO:0005874">
    <property type="term" value="C:microtubule"/>
    <property type="evidence" value="ECO:0007669"/>
    <property type="project" value="UniProtKB-KW"/>
</dbReference>
<feature type="compositionally biased region" description="Polar residues" evidence="12">
    <location>
        <begin position="374"/>
        <end position="415"/>
    </location>
</feature>
<keyword evidence="6 11" id="KW-0547">Nucleotide-binding</keyword>
<comment type="subunit">
    <text evidence="11">Homodimer. The cytoplasmic dynein 1 complex consists of two catalytic heavy chains (HCs) and a number of non-catalytic subunits presented by intermediate chains (ICs).</text>
</comment>
<evidence type="ECO:0000256" key="9">
    <source>
        <dbReference type="ARBA" id="ARBA00023175"/>
    </source>
</evidence>
<evidence type="ECO:0000313" key="14">
    <source>
        <dbReference type="Proteomes" id="UP001142055"/>
    </source>
</evidence>
<feature type="compositionally biased region" description="Polar residues" evidence="12">
    <location>
        <begin position="425"/>
        <end position="443"/>
    </location>
</feature>
<proteinExistence type="inferred from homology"/>
<keyword evidence="8 11" id="KW-0243">Dynein</keyword>